<dbReference type="Proteomes" id="UP000044602">
    <property type="component" value="Unassembled WGS sequence"/>
</dbReference>
<accession>A0A0G4MCF1</accession>
<comment type="subcellular location">
    <subcellularLocation>
        <location evidence="1">Nucleus</location>
    </subcellularLocation>
</comment>
<dbReference type="InterPro" id="IPR007219">
    <property type="entry name" value="XnlR_reg_dom"/>
</dbReference>
<dbReference type="Gene3D" id="4.10.240.10">
    <property type="entry name" value="Zn(2)-C6 fungal-type DNA-binding domain"/>
    <property type="match status" value="1"/>
</dbReference>
<sequence length="813" mass="90715">MDGSTSSRSSDDKDTDISGALEDRSGTGPDTLGEVHLSSGSATGVAATAAKCYRALLSCAACRVSKLKCDRSSPCGQCIRKGRPEACQYAPKPQRRKPNQSMASRLKRLEGMVRSMLEDGDVVVDPSRGPAEAAPPLPPSVRVAEGLRASGQVVHGERGSTYIGATHFMAMLEDIEDLKSFFDEEQDTFEDRLPQQKSHVWDEYEVPGVLLFSNSDPSSPRSLNEVISILPDHHIVDRLVMRYFASKFPSLYLIHRPTFLKLYREFWVDPSGIDYHWLAQLFMVICLATHFSTYMAPHELAQDSPEPPFERMKRFRSTAAWCLVKGKYHQPKEQTIASVLMYAETEFLVNRNSQMNCYLLASTVMRLMLKLGFHRDPSKLSHITAFQGEMRRRMWHMGMTLDLLVSFHMGLPPMIHGIDSDVALPRNVLDRDFGPESTELPPPQPMTDYTDLTYPLCKNKLMICFGHVARLAHLLTPPPYSEVLKLDSSIQEAWDAVPGFMRVRPIEESVTDPATQIIQRFGLASIYNKSRCVLHRRFLAESVTKKEHDYSRVQCLNGAVTMLEHQYHIWHMRQPCNILNQHGWFVSSLAIHDFLLSAMIIFLVIDNEKYPQENSGFGDTTVPSKAELVRLLHRAHGSWRFVARDLPGDLPAVKKTADIVETMLRKIGSPLGFSPEDHGNNESEPSPEGHSDAINIGLSSTSLSDLSIRASTQPVANSTGAPMAANAQPQSFTGAGVTSSTLPFGINWTGRTDQVDWGYVDNINLHTMQDQASMDLETGGQLWFGPSVTTDEELRDATVGLTNEWVQNDGFSG</sequence>
<dbReference type="Pfam" id="PF04082">
    <property type="entry name" value="Fungal_trans"/>
    <property type="match status" value="1"/>
</dbReference>
<dbReference type="InterPro" id="IPR001138">
    <property type="entry name" value="Zn2Cys6_DnaBD"/>
</dbReference>
<dbReference type="CDD" id="cd12148">
    <property type="entry name" value="fungal_TF_MHR"/>
    <property type="match status" value="1"/>
</dbReference>
<dbReference type="GO" id="GO:0005634">
    <property type="term" value="C:nucleus"/>
    <property type="evidence" value="ECO:0007669"/>
    <property type="project" value="UniProtKB-SubCell"/>
</dbReference>
<keyword evidence="2" id="KW-0479">Metal-binding</keyword>
<dbReference type="GO" id="GO:0008270">
    <property type="term" value="F:zinc ion binding"/>
    <property type="evidence" value="ECO:0007669"/>
    <property type="project" value="InterPro"/>
</dbReference>
<evidence type="ECO:0000256" key="1">
    <source>
        <dbReference type="ARBA" id="ARBA00004123"/>
    </source>
</evidence>
<evidence type="ECO:0000256" key="4">
    <source>
        <dbReference type="SAM" id="MobiDB-lite"/>
    </source>
</evidence>
<gene>
    <name evidence="6" type="ORF">BN1708_005610</name>
</gene>
<feature type="region of interest" description="Disordered" evidence="4">
    <location>
        <begin position="670"/>
        <end position="696"/>
    </location>
</feature>
<dbReference type="GO" id="GO:0003677">
    <property type="term" value="F:DNA binding"/>
    <property type="evidence" value="ECO:0007669"/>
    <property type="project" value="InterPro"/>
</dbReference>
<dbReference type="SMART" id="SM00906">
    <property type="entry name" value="Fungal_trans"/>
    <property type="match status" value="1"/>
</dbReference>
<evidence type="ECO:0000313" key="6">
    <source>
        <dbReference type="EMBL" id="CRK31972.1"/>
    </source>
</evidence>
<evidence type="ECO:0000256" key="3">
    <source>
        <dbReference type="ARBA" id="ARBA00023242"/>
    </source>
</evidence>
<dbReference type="PANTHER" id="PTHR31001">
    <property type="entry name" value="UNCHARACTERIZED TRANSCRIPTIONAL REGULATORY PROTEIN"/>
    <property type="match status" value="1"/>
</dbReference>
<dbReference type="SUPFAM" id="SSF57701">
    <property type="entry name" value="Zn2/Cys6 DNA-binding domain"/>
    <property type="match status" value="1"/>
</dbReference>
<feature type="domain" description="Zn(2)-C6 fungal-type" evidence="5">
    <location>
        <begin position="58"/>
        <end position="89"/>
    </location>
</feature>
<feature type="compositionally biased region" description="Basic and acidic residues" evidence="4">
    <location>
        <begin position="9"/>
        <end position="25"/>
    </location>
</feature>
<feature type="compositionally biased region" description="Basic and acidic residues" evidence="4">
    <location>
        <begin position="675"/>
        <end position="691"/>
    </location>
</feature>
<dbReference type="InterPro" id="IPR050613">
    <property type="entry name" value="Sec_Metabolite_Reg"/>
</dbReference>
<dbReference type="GO" id="GO:0000981">
    <property type="term" value="F:DNA-binding transcription factor activity, RNA polymerase II-specific"/>
    <property type="evidence" value="ECO:0007669"/>
    <property type="project" value="InterPro"/>
</dbReference>
<dbReference type="PROSITE" id="PS00463">
    <property type="entry name" value="ZN2_CY6_FUNGAL_1"/>
    <property type="match status" value="1"/>
</dbReference>
<dbReference type="PANTHER" id="PTHR31001:SF49">
    <property type="entry name" value="ZN(II)2CYS6 TRANSCRIPTION FACTOR (EUROFUNG)"/>
    <property type="match status" value="1"/>
</dbReference>
<dbReference type="SMART" id="SM00066">
    <property type="entry name" value="GAL4"/>
    <property type="match status" value="1"/>
</dbReference>
<dbReference type="STRING" id="100787.A0A0G4MCF1"/>
<organism evidence="6 7">
    <name type="scientific">Verticillium longisporum</name>
    <name type="common">Verticillium dahliae var. longisporum</name>
    <dbReference type="NCBI Taxonomy" id="100787"/>
    <lineage>
        <taxon>Eukaryota</taxon>
        <taxon>Fungi</taxon>
        <taxon>Dikarya</taxon>
        <taxon>Ascomycota</taxon>
        <taxon>Pezizomycotina</taxon>
        <taxon>Sordariomycetes</taxon>
        <taxon>Hypocreomycetidae</taxon>
        <taxon>Glomerellales</taxon>
        <taxon>Plectosphaerellaceae</taxon>
        <taxon>Verticillium</taxon>
    </lineage>
</organism>
<dbReference type="EMBL" id="CVQH01021972">
    <property type="protein sequence ID" value="CRK31972.1"/>
    <property type="molecule type" value="Genomic_DNA"/>
</dbReference>
<name>A0A0G4MCF1_VERLO</name>
<evidence type="ECO:0000313" key="7">
    <source>
        <dbReference type="Proteomes" id="UP000044602"/>
    </source>
</evidence>
<evidence type="ECO:0000259" key="5">
    <source>
        <dbReference type="PROSITE" id="PS50048"/>
    </source>
</evidence>
<dbReference type="PROSITE" id="PS50048">
    <property type="entry name" value="ZN2_CY6_FUNGAL_2"/>
    <property type="match status" value="1"/>
</dbReference>
<dbReference type="Pfam" id="PF00172">
    <property type="entry name" value="Zn_clus"/>
    <property type="match status" value="1"/>
</dbReference>
<proteinExistence type="predicted"/>
<dbReference type="AlphaFoldDB" id="A0A0G4MCF1"/>
<dbReference type="InterPro" id="IPR036864">
    <property type="entry name" value="Zn2-C6_fun-type_DNA-bd_sf"/>
</dbReference>
<dbReference type="GO" id="GO:0006351">
    <property type="term" value="P:DNA-templated transcription"/>
    <property type="evidence" value="ECO:0007669"/>
    <property type="project" value="InterPro"/>
</dbReference>
<evidence type="ECO:0000256" key="2">
    <source>
        <dbReference type="ARBA" id="ARBA00022723"/>
    </source>
</evidence>
<reference evidence="6 7" key="1">
    <citation type="submission" date="2015-05" db="EMBL/GenBank/DDBJ databases">
        <authorList>
            <person name="Wang D.B."/>
            <person name="Wang M."/>
        </authorList>
    </citation>
    <scope>NUCLEOTIDE SEQUENCE [LARGE SCALE GENOMIC DNA]</scope>
    <source>
        <strain evidence="6">VL1</strain>
    </source>
</reference>
<keyword evidence="3" id="KW-0539">Nucleus</keyword>
<protein>
    <recommendedName>
        <fullName evidence="5">Zn(2)-C6 fungal-type domain-containing protein</fullName>
    </recommendedName>
</protein>
<keyword evidence="7" id="KW-1185">Reference proteome</keyword>
<dbReference type="CDD" id="cd00067">
    <property type="entry name" value="GAL4"/>
    <property type="match status" value="1"/>
</dbReference>
<feature type="region of interest" description="Disordered" evidence="4">
    <location>
        <begin position="1"/>
        <end position="35"/>
    </location>
</feature>